<evidence type="ECO:0008006" key="3">
    <source>
        <dbReference type="Google" id="ProtNLM"/>
    </source>
</evidence>
<evidence type="ECO:0000313" key="1">
    <source>
        <dbReference type="EMBL" id="MED3562242.1"/>
    </source>
</evidence>
<dbReference type="InterPro" id="IPR041025">
    <property type="entry name" value="HNH_repeat"/>
</dbReference>
<reference evidence="1 2" key="1">
    <citation type="submission" date="2023-03" db="EMBL/GenBank/DDBJ databases">
        <title>Bacillus Genome Sequencing.</title>
        <authorList>
            <person name="Dunlap C."/>
        </authorList>
    </citation>
    <scope>NUCLEOTIDE SEQUENCE [LARGE SCALE GENOMIC DNA]</scope>
    <source>
        <strain evidence="1 2">B-14544</strain>
    </source>
</reference>
<sequence>MERIVSNDFTDEEMIYSLQEFYNEHGIRPRMKDFKGKIPSDSMIAKRFGSWSNAIEKAGIPKGKLRETDYNKEYLLNCLFKYYSETDKIPTIRGLKSKGYPTAHAFINHFGSFKNALIESGLYELRKDKHQFCDTYTDDEMLDNLKNYMKDKERIPVHSIIKDELRNPSISAYERRFYSVFNALKLIDYDYEKQKEQDLIGLENEMIEKYKQLKETLNRVPSSRDIEYYSRKYKTINSMSSYEFHFGSLYELQVICGFTPTVIGRNKSRQDLLNDLVKMSEELERTPSQNDLKYFDDVASSSTYRKEFGSWNEAVSLSGLKPNSEVYYSNNGVECLSYYELLFTNMLEENKIYFLKEERYRKYINTNRLYRFDYVIELSNQQYFIEIFGITCNQTYKERTRDKIRLCKENQLNLIEIYPNDFTSYKLEDIHKMFKEKFDLFEIN</sequence>
<accession>A0ABU6N8N1</accession>
<dbReference type="Pfam" id="PF18780">
    <property type="entry name" value="HNH_repeat"/>
    <property type="match status" value="2"/>
</dbReference>
<evidence type="ECO:0000313" key="2">
    <source>
        <dbReference type="Proteomes" id="UP001330749"/>
    </source>
</evidence>
<comment type="caution">
    <text evidence="1">The sequence shown here is derived from an EMBL/GenBank/DDBJ whole genome shotgun (WGS) entry which is preliminary data.</text>
</comment>
<dbReference type="Proteomes" id="UP001330749">
    <property type="component" value="Unassembled WGS sequence"/>
</dbReference>
<dbReference type="RefSeq" id="WP_327967143.1">
    <property type="nucleotide sequence ID" value="NZ_JARMQG010000084.1"/>
</dbReference>
<name>A0ABU6N8N1_9BACI</name>
<keyword evidence="2" id="KW-1185">Reference proteome</keyword>
<organism evidence="1 2">
    <name type="scientific">Bacillus xiapuensis</name>
    <dbReference type="NCBI Taxonomy" id="2014075"/>
    <lineage>
        <taxon>Bacteria</taxon>
        <taxon>Bacillati</taxon>
        <taxon>Bacillota</taxon>
        <taxon>Bacilli</taxon>
        <taxon>Bacillales</taxon>
        <taxon>Bacillaceae</taxon>
        <taxon>Bacillus</taxon>
    </lineage>
</organism>
<gene>
    <name evidence="1" type="ORF">P4447_07225</name>
</gene>
<protein>
    <recommendedName>
        <fullName evidence="3">DUF559 domain-containing protein</fullName>
    </recommendedName>
</protein>
<proteinExistence type="predicted"/>
<dbReference type="EMBL" id="JARMQG010000084">
    <property type="protein sequence ID" value="MED3562242.1"/>
    <property type="molecule type" value="Genomic_DNA"/>
</dbReference>